<dbReference type="PANTHER" id="PTHR44688:SF16">
    <property type="entry name" value="DNA-BINDING TRANSCRIPTIONAL ACTIVATOR DEVR_DOSR"/>
    <property type="match status" value="1"/>
</dbReference>
<evidence type="ECO:0000259" key="4">
    <source>
        <dbReference type="PROSITE" id="PS50043"/>
    </source>
</evidence>
<reference evidence="5" key="1">
    <citation type="submission" date="2018-12" db="EMBL/GenBank/DDBJ databases">
        <title>Novel natural products biosynthetic potential of the class Ktedonobacteria.</title>
        <authorList>
            <person name="Zheng Y."/>
            <person name="Saitou A."/>
            <person name="Wang C.M."/>
            <person name="Toyoda A."/>
            <person name="Minakuchi Y."/>
            <person name="Sekiguchi Y."/>
            <person name="Ueda K."/>
            <person name="Takano H."/>
            <person name="Sakai Y."/>
            <person name="Yokota A."/>
            <person name="Yabe S."/>
        </authorList>
    </citation>
    <scope>NUCLEOTIDE SEQUENCE</scope>
    <source>
        <strain evidence="5">COM3</strain>
    </source>
</reference>
<organism evidence="5">
    <name type="scientific">Thermosporothrix sp. COM3</name>
    <dbReference type="NCBI Taxonomy" id="2490863"/>
    <lineage>
        <taxon>Bacteria</taxon>
        <taxon>Bacillati</taxon>
        <taxon>Chloroflexota</taxon>
        <taxon>Ktedonobacteria</taxon>
        <taxon>Ktedonobacterales</taxon>
        <taxon>Thermosporotrichaceae</taxon>
        <taxon>Thermosporothrix</taxon>
    </lineage>
</organism>
<dbReference type="PRINTS" id="PR00038">
    <property type="entry name" value="HTHLUXR"/>
</dbReference>
<dbReference type="CDD" id="cd06170">
    <property type="entry name" value="LuxR_C_like"/>
    <property type="match status" value="1"/>
</dbReference>
<feature type="domain" description="HTH luxR-type" evidence="4">
    <location>
        <begin position="56"/>
        <end position="121"/>
    </location>
</feature>
<evidence type="ECO:0000256" key="3">
    <source>
        <dbReference type="ARBA" id="ARBA00023163"/>
    </source>
</evidence>
<dbReference type="InterPro" id="IPR000792">
    <property type="entry name" value="Tscrpt_reg_LuxR_C"/>
</dbReference>
<dbReference type="GO" id="GO:0006355">
    <property type="term" value="P:regulation of DNA-templated transcription"/>
    <property type="evidence" value="ECO:0007669"/>
    <property type="project" value="InterPro"/>
</dbReference>
<dbReference type="PROSITE" id="PS50043">
    <property type="entry name" value="HTH_LUXR_2"/>
    <property type="match status" value="1"/>
</dbReference>
<accession>A0A455SDN7</accession>
<dbReference type="Gene3D" id="1.25.40.10">
    <property type="entry name" value="Tetratricopeptide repeat domain"/>
    <property type="match status" value="1"/>
</dbReference>
<dbReference type="Pfam" id="PF00196">
    <property type="entry name" value="GerE"/>
    <property type="match status" value="1"/>
</dbReference>
<evidence type="ECO:0000256" key="1">
    <source>
        <dbReference type="ARBA" id="ARBA00023015"/>
    </source>
</evidence>
<proteinExistence type="predicted"/>
<dbReference type="PANTHER" id="PTHR44688">
    <property type="entry name" value="DNA-BINDING TRANSCRIPTIONAL ACTIVATOR DEVR_DOSR"/>
    <property type="match status" value="1"/>
</dbReference>
<keyword evidence="3" id="KW-0804">Transcription</keyword>
<dbReference type="PROSITE" id="PS00622">
    <property type="entry name" value="HTH_LUXR_1"/>
    <property type="match status" value="1"/>
</dbReference>
<dbReference type="EMBL" id="AP019376">
    <property type="protein sequence ID" value="BBH85448.1"/>
    <property type="molecule type" value="Genomic_DNA"/>
</dbReference>
<dbReference type="InterPro" id="IPR016032">
    <property type="entry name" value="Sig_transdc_resp-reg_C-effctor"/>
</dbReference>
<evidence type="ECO:0000256" key="2">
    <source>
        <dbReference type="ARBA" id="ARBA00023125"/>
    </source>
</evidence>
<name>A0A455SDN7_9CHLR</name>
<dbReference type="GO" id="GO:0003677">
    <property type="term" value="F:DNA binding"/>
    <property type="evidence" value="ECO:0007669"/>
    <property type="project" value="UniProtKB-KW"/>
</dbReference>
<evidence type="ECO:0000313" key="5">
    <source>
        <dbReference type="EMBL" id="BBH85448.1"/>
    </source>
</evidence>
<keyword evidence="1" id="KW-0805">Transcription regulation</keyword>
<dbReference type="Gene3D" id="1.10.10.10">
    <property type="entry name" value="Winged helix-like DNA-binding domain superfamily/Winged helix DNA-binding domain"/>
    <property type="match status" value="1"/>
</dbReference>
<dbReference type="SUPFAM" id="SSF46894">
    <property type="entry name" value="C-terminal effector domain of the bipartite response regulators"/>
    <property type="match status" value="1"/>
</dbReference>
<dbReference type="SMART" id="SM00421">
    <property type="entry name" value="HTH_LUXR"/>
    <property type="match status" value="1"/>
</dbReference>
<keyword evidence="2" id="KW-0238">DNA-binding</keyword>
<gene>
    <name evidence="5" type="ORF">KTC_01990</name>
</gene>
<dbReference type="InterPro" id="IPR011990">
    <property type="entry name" value="TPR-like_helical_dom_sf"/>
</dbReference>
<dbReference type="InterPro" id="IPR036388">
    <property type="entry name" value="WH-like_DNA-bd_sf"/>
</dbReference>
<sequence>MLQQALSLGCRSGSLLPFLDEGEPLERLLHVLTPALREKTVRSYARRILAAFAKENQGPYEPLSQQEQRVLRLLAAGRTNPEIARELVVSVNTVKDHLKHLYRKLGVNNRLQAVERARHWKLL</sequence>
<protein>
    <recommendedName>
        <fullName evidence="4">HTH luxR-type domain-containing protein</fullName>
    </recommendedName>
</protein>
<dbReference type="AlphaFoldDB" id="A0A455SDN7"/>